<gene>
    <name evidence="1" type="ORF">DOTSEDRAFT_130106</name>
</gene>
<dbReference type="HOGENOM" id="CLU_1363252_0_0_1"/>
<dbReference type="Proteomes" id="UP000016933">
    <property type="component" value="Unassembled WGS sequence"/>
</dbReference>
<evidence type="ECO:0000313" key="2">
    <source>
        <dbReference type="Proteomes" id="UP000016933"/>
    </source>
</evidence>
<reference evidence="2" key="1">
    <citation type="journal article" date="2012" name="PLoS Genet.">
        <title>The genomes of the fungal plant pathogens Cladosporium fulvum and Dothistroma septosporum reveal adaptation to different hosts and lifestyles but also signatures of common ancestry.</title>
        <authorList>
            <person name="de Wit P.J.G.M."/>
            <person name="van der Burgt A."/>
            <person name="Oekmen B."/>
            <person name="Stergiopoulos I."/>
            <person name="Abd-Elsalam K.A."/>
            <person name="Aerts A.L."/>
            <person name="Bahkali A.H."/>
            <person name="Beenen H.G."/>
            <person name="Chettri P."/>
            <person name="Cox M.P."/>
            <person name="Datema E."/>
            <person name="de Vries R.P."/>
            <person name="Dhillon B."/>
            <person name="Ganley A.R."/>
            <person name="Griffiths S.A."/>
            <person name="Guo Y."/>
            <person name="Hamelin R.C."/>
            <person name="Henrissat B."/>
            <person name="Kabir M.S."/>
            <person name="Jashni M.K."/>
            <person name="Kema G."/>
            <person name="Klaubauf S."/>
            <person name="Lapidus A."/>
            <person name="Levasseur A."/>
            <person name="Lindquist E."/>
            <person name="Mehrabi R."/>
            <person name="Ohm R.A."/>
            <person name="Owen T.J."/>
            <person name="Salamov A."/>
            <person name="Schwelm A."/>
            <person name="Schijlen E."/>
            <person name="Sun H."/>
            <person name="van den Burg H.A."/>
            <person name="van Ham R.C.H.J."/>
            <person name="Zhang S."/>
            <person name="Goodwin S.B."/>
            <person name="Grigoriev I.V."/>
            <person name="Collemare J."/>
            <person name="Bradshaw R.E."/>
        </authorList>
    </citation>
    <scope>NUCLEOTIDE SEQUENCE [LARGE SCALE GENOMIC DNA]</scope>
    <source>
        <strain evidence="2">NZE10 / CBS 128990</strain>
    </source>
</reference>
<dbReference type="Gene3D" id="3.40.50.720">
    <property type="entry name" value="NAD(P)-binding Rossmann-like Domain"/>
    <property type="match status" value="1"/>
</dbReference>
<organism evidence="1 2">
    <name type="scientific">Dothistroma septosporum (strain NZE10 / CBS 128990)</name>
    <name type="common">Red band needle blight fungus</name>
    <name type="synonym">Mycosphaerella pini</name>
    <dbReference type="NCBI Taxonomy" id="675120"/>
    <lineage>
        <taxon>Eukaryota</taxon>
        <taxon>Fungi</taxon>
        <taxon>Dikarya</taxon>
        <taxon>Ascomycota</taxon>
        <taxon>Pezizomycotina</taxon>
        <taxon>Dothideomycetes</taxon>
        <taxon>Dothideomycetidae</taxon>
        <taxon>Mycosphaerellales</taxon>
        <taxon>Mycosphaerellaceae</taxon>
        <taxon>Dothistroma</taxon>
    </lineage>
</organism>
<evidence type="ECO:0000313" key="1">
    <source>
        <dbReference type="EMBL" id="EME44697.1"/>
    </source>
</evidence>
<feature type="non-terminal residue" evidence="1">
    <location>
        <position position="1"/>
    </location>
</feature>
<dbReference type="OrthoDB" id="2735536at2759"/>
<proteinExistence type="predicted"/>
<reference evidence="1 2" key="2">
    <citation type="journal article" date="2012" name="PLoS Pathog.">
        <title>Diverse lifestyles and strategies of plant pathogenesis encoded in the genomes of eighteen Dothideomycetes fungi.</title>
        <authorList>
            <person name="Ohm R.A."/>
            <person name="Feau N."/>
            <person name="Henrissat B."/>
            <person name="Schoch C.L."/>
            <person name="Horwitz B.A."/>
            <person name="Barry K.W."/>
            <person name="Condon B.J."/>
            <person name="Copeland A.C."/>
            <person name="Dhillon B."/>
            <person name="Glaser F."/>
            <person name="Hesse C.N."/>
            <person name="Kosti I."/>
            <person name="LaButti K."/>
            <person name="Lindquist E.A."/>
            <person name="Lucas S."/>
            <person name="Salamov A.A."/>
            <person name="Bradshaw R.E."/>
            <person name="Ciuffetti L."/>
            <person name="Hamelin R.C."/>
            <person name="Kema G.H.J."/>
            <person name="Lawrence C."/>
            <person name="Scott J.A."/>
            <person name="Spatafora J.W."/>
            <person name="Turgeon B.G."/>
            <person name="de Wit P.J.G.M."/>
            <person name="Zhong S."/>
            <person name="Goodwin S.B."/>
            <person name="Grigoriev I.V."/>
        </authorList>
    </citation>
    <scope>NUCLEOTIDE SEQUENCE [LARGE SCALE GENOMIC DNA]</scope>
    <source>
        <strain evidence="2">NZE10 / CBS 128990</strain>
    </source>
</reference>
<name>N1PMS1_DOTSN</name>
<keyword evidence="2" id="KW-1185">Reference proteome</keyword>
<accession>N1PMS1</accession>
<dbReference type="EMBL" id="KB446539">
    <property type="protein sequence ID" value="EME44697.1"/>
    <property type="molecule type" value="Genomic_DNA"/>
</dbReference>
<protein>
    <submittedName>
        <fullName evidence="1">Uncharacterized protein</fullName>
    </submittedName>
</protein>
<sequence>DAAARAWASPQCTQHRYFDVYAASKAPPEHAPWKALRESGAELVVNTVAQDSNSGPCLVPSHRSKTCKIIHDARKHSNGSGLRPFTNDGYRWLVDVRDTASLRVVGLLDSILENMRLLGHAHECSGHQLVRLFMQHGQKNSLGREVKPDLPGGWLCIDAGDTSRSLHRLGKQSWVTKDYTLGRNLLDSRRRTNLDHSKAGS</sequence>
<dbReference type="STRING" id="675120.N1PMS1"/>
<dbReference type="AlphaFoldDB" id="N1PMS1"/>